<evidence type="ECO:0000259" key="5">
    <source>
        <dbReference type="PROSITE" id="PS51891"/>
    </source>
</evidence>
<dbReference type="PROSITE" id="PS51891">
    <property type="entry name" value="CENP_V_GFA"/>
    <property type="match status" value="1"/>
</dbReference>
<evidence type="ECO:0000256" key="4">
    <source>
        <dbReference type="ARBA" id="ARBA00023239"/>
    </source>
</evidence>
<evidence type="ECO:0000256" key="1">
    <source>
        <dbReference type="ARBA" id="ARBA00005495"/>
    </source>
</evidence>
<evidence type="ECO:0000256" key="3">
    <source>
        <dbReference type="ARBA" id="ARBA00022833"/>
    </source>
</evidence>
<reference evidence="6 7" key="1">
    <citation type="submission" date="2024-07" db="EMBL/GenBank/DDBJ databases">
        <title>Novosphingobium kalidii RD2P27.</title>
        <authorList>
            <person name="Sun J.-Q."/>
        </authorList>
    </citation>
    <scope>NUCLEOTIDE SEQUENCE [LARGE SCALE GENOMIC DNA]</scope>
    <source>
        <strain evidence="6 7">RD2P27</strain>
    </source>
</reference>
<keyword evidence="7" id="KW-1185">Reference proteome</keyword>
<name>A0ABV2CXZ7_9SPHN</name>
<gene>
    <name evidence="6" type="ORF">ABVV53_03170</name>
</gene>
<dbReference type="Proteomes" id="UP001548713">
    <property type="component" value="Unassembled WGS sequence"/>
</dbReference>
<comment type="caution">
    <text evidence="6">The sequence shown here is derived from an EMBL/GenBank/DDBJ whole genome shotgun (WGS) entry which is preliminary data.</text>
</comment>
<dbReference type="Pfam" id="PF04828">
    <property type="entry name" value="GFA"/>
    <property type="match status" value="1"/>
</dbReference>
<dbReference type="Gene3D" id="3.90.1590.10">
    <property type="entry name" value="glutathione-dependent formaldehyde- activating enzyme (gfa)"/>
    <property type="match status" value="1"/>
</dbReference>
<comment type="similarity">
    <text evidence="1">Belongs to the Gfa family.</text>
</comment>
<keyword evidence="2" id="KW-0479">Metal-binding</keyword>
<accession>A0ABV2CXZ7</accession>
<evidence type="ECO:0000256" key="2">
    <source>
        <dbReference type="ARBA" id="ARBA00022723"/>
    </source>
</evidence>
<dbReference type="InterPro" id="IPR011057">
    <property type="entry name" value="Mss4-like_sf"/>
</dbReference>
<dbReference type="InterPro" id="IPR006913">
    <property type="entry name" value="CENP-V/GFA"/>
</dbReference>
<dbReference type="PANTHER" id="PTHR33337:SF40">
    <property type="entry name" value="CENP-V_GFA DOMAIN-CONTAINING PROTEIN-RELATED"/>
    <property type="match status" value="1"/>
</dbReference>
<keyword evidence="3" id="KW-0862">Zinc</keyword>
<feature type="domain" description="CENP-V/GFA" evidence="5">
    <location>
        <begin position="3"/>
        <end position="118"/>
    </location>
</feature>
<dbReference type="SUPFAM" id="SSF51316">
    <property type="entry name" value="Mss4-like"/>
    <property type="match status" value="1"/>
</dbReference>
<dbReference type="PANTHER" id="PTHR33337">
    <property type="entry name" value="GFA DOMAIN-CONTAINING PROTEIN"/>
    <property type="match status" value="1"/>
</dbReference>
<proteinExistence type="inferred from homology"/>
<dbReference type="EMBL" id="JBEWLY010000007">
    <property type="protein sequence ID" value="MET1754471.1"/>
    <property type="molecule type" value="Genomic_DNA"/>
</dbReference>
<keyword evidence="4" id="KW-0456">Lyase</keyword>
<sequence>MRREGGCQCGQVRYAVEGEPVHAALCHCSDCRASAGAPVMAWAAFASEHFSVLAGEARAYNSSRAAFRHFCPSCGTGLWYVNEEALPGLVDIQIATLDDPEALPPTAHIQAAEQLSWMKGAENLMHFDRFPGA</sequence>
<evidence type="ECO:0000313" key="6">
    <source>
        <dbReference type="EMBL" id="MET1754471.1"/>
    </source>
</evidence>
<dbReference type="RefSeq" id="WP_353982871.1">
    <property type="nucleotide sequence ID" value="NZ_JBEWLY010000007.1"/>
</dbReference>
<organism evidence="6 7">
    <name type="scientific">Novosphingobium kalidii</name>
    <dbReference type="NCBI Taxonomy" id="3230299"/>
    <lineage>
        <taxon>Bacteria</taxon>
        <taxon>Pseudomonadati</taxon>
        <taxon>Pseudomonadota</taxon>
        <taxon>Alphaproteobacteria</taxon>
        <taxon>Sphingomonadales</taxon>
        <taxon>Sphingomonadaceae</taxon>
        <taxon>Novosphingobium</taxon>
    </lineage>
</organism>
<evidence type="ECO:0000313" key="7">
    <source>
        <dbReference type="Proteomes" id="UP001548713"/>
    </source>
</evidence>
<protein>
    <submittedName>
        <fullName evidence="6">GFA family protein</fullName>
    </submittedName>
</protein>